<feature type="region of interest" description="Disordered" evidence="10">
    <location>
        <begin position="1"/>
        <end position="94"/>
    </location>
</feature>
<feature type="domain" description="Metallo-beta-lactamase" evidence="11">
    <location>
        <begin position="145"/>
        <end position="339"/>
    </location>
</feature>
<evidence type="ECO:0000313" key="13">
    <source>
        <dbReference type="Proteomes" id="UP000824110"/>
    </source>
</evidence>
<dbReference type="Pfam" id="PF00753">
    <property type="entry name" value="Lactamase_B"/>
    <property type="match status" value="1"/>
</dbReference>
<comment type="subunit">
    <text evidence="9">Homodimer, may be a subunit of the RNA degradosome.</text>
</comment>
<dbReference type="GO" id="GO:0003723">
    <property type="term" value="F:RNA binding"/>
    <property type="evidence" value="ECO:0007669"/>
    <property type="project" value="UniProtKB-UniRule"/>
</dbReference>
<evidence type="ECO:0000256" key="7">
    <source>
        <dbReference type="ARBA" id="ARBA00022839"/>
    </source>
</evidence>
<dbReference type="PANTHER" id="PTHR43694">
    <property type="entry name" value="RIBONUCLEASE J"/>
    <property type="match status" value="1"/>
</dbReference>
<name>A0A9D1MK01_9FIRM</name>
<dbReference type="InterPro" id="IPR041636">
    <property type="entry name" value="RNase_J_C"/>
</dbReference>
<comment type="similarity">
    <text evidence="9">Belongs to the metallo-beta-lactamase superfamily. RNA-metabolizing metallo-beta-lactamase-like family. Bacterial RNase J subfamily.</text>
</comment>
<dbReference type="GO" id="GO:0004521">
    <property type="term" value="F:RNA endonuclease activity"/>
    <property type="evidence" value="ECO:0007669"/>
    <property type="project" value="UniProtKB-UniRule"/>
</dbReference>
<keyword evidence="8 9" id="KW-0694">RNA-binding</keyword>
<organism evidence="12 13">
    <name type="scientific">Candidatus Coproplasma excrementigallinarum</name>
    <dbReference type="NCBI Taxonomy" id="2840747"/>
    <lineage>
        <taxon>Bacteria</taxon>
        <taxon>Bacillati</taxon>
        <taxon>Bacillota</taxon>
        <taxon>Clostridia</taxon>
        <taxon>Eubacteriales</taxon>
        <taxon>Candidatus Coproplasma</taxon>
    </lineage>
</organism>
<dbReference type="InterPro" id="IPR001279">
    <property type="entry name" value="Metallo-B-lactamas"/>
</dbReference>
<dbReference type="Gene3D" id="3.60.15.10">
    <property type="entry name" value="Ribonuclease Z/Hydroxyacylglutathione hydrolase-like"/>
    <property type="match status" value="1"/>
</dbReference>
<evidence type="ECO:0000256" key="1">
    <source>
        <dbReference type="ARBA" id="ARBA00022490"/>
    </source>
</evidence>
<dbReference type="InterPro" id="IPR011108">
    <property type="entry name" value="RMMBL"/>
</dbReference>
<dbReference type="InterPro" id="IPR036866">
    <property type="entry name" value="RibonucZ/Hydroxyglut_hydro"/>
</dbReference>
<feature type="compositionally biased region" description="Basic and acidic residues" evidence="10">
    <location>
        <begin position="34"/>
        <end position="50"/>
    </location>
</feature>
<reference evidence="12" key="1">
    <citation type="submission" date="2020-10" db="EMBL/GenBank/DDBJ databases">
        <authorList>
            <person name="Gilroy R."/>
        </authorList>
    </citation>
    <scope>NUCLEOTIDE SEQUENCE</scope>
    <source>
        <strain evidence="12">CHK195-12923</strain>
    </source>
</reference>
<keyword evidence="1 9" id="KW-0963">Cytoplasm</keyword>
<evidence type="ECO:0000256" key="5">
    <source>
        <dbReference type="ARBA" id="ARBA00022801"/>
    </source>
</evidence>
<comment type="caution">
    <text evidence="12">The sequence shown here is derived from an EMBL/GenBank/DDBJ whole genome shotgun (WGS) entry which is preliminary data.</text>
</comment>
<evidence type="ECO:0000256" key="2">
    <source>
        <dbReference type="ARBA" id="ARBA00022722"/>
    </source>
</evidence>
<dbReference type="Pfam" id="PF22505">
    <property type="entry name" value="RNase_J_b_CASP"/>
    <property type="match status" value="1"/>
</dbReference>
<dbReference type="EC" id="3.1.-.-" evidence="9"/>
<dbReference type="EMBL" id="DVNE01000034">
    <property type="protein sequence ID" value="HIU61704.1"/>
    <property type="molecule type" value="Genomic_DNA"/>
</dbReference>
<dbReference type="HAMAP" id="MF_01491">
    <property type="entry name" value="RNase_J_bact"/>
    <property type="match status" value="1"/>
</dbReference>
<dbReference type="NCBIfam" id="TIGR00649">
    <property type="entry name" value="MG423"/>
    <property type="match status" value="1"/>
</dbReference>
<dbReference type="InterPro" id="IPR030854">
    <property type="entry name" value="RNase_J_bac"/>
</dbReference>
<gene>
    <name evidence="9" type="primary">rnj</name>
    <name evidence="12" type="ORF">IAB69_03545</name>
</gene>
<dbReference type="GO" id="GO:0008270">
    <property type="term" value="F:zinc ion binding"/>
    <property type="evidence" value="ECO:0007669"/>
    <property type="project" value="InterPro"/>
</dbReference>
<dbReference type="SMART" id="SM00849">
    <property type="entry name" value="Lactamase_B"/>
    <property type="match status" value="1"/>
</dbReference>
<feature type="compositionally biased region" description="Low complexity" evidence="10">
    <location>
        <begin position="21"/>
        <end position="31"/>
    </location>
</feature>
<evidence type="ECO:0000256" key="3">
    <source>
        <dbReference type="ARBA" id="ARBA00022723"/>
    </source>
</evidence>
<feature type="binding site" evidence="9">
    <location>
        <begin position="489"/>
        <end position="493"/>
    </location>
    <ligand>
        <name>substrate</name>
    </ligand>
</feature>
<dbReference type="SUPFAM" id="SSF56281">
    <property type="entry name" value="Metallo-hydrolase/oxidoreductase"/>
    <property type="match status" value="1"/>
</dbReference>
<keyword evidence="6" id="KW-0862">Zinc</keyword>
<keyword evidence="7 9" id="KW-0269">Exonuclease</keyword>
<dbReference type="Pfam" id="PF07521">
    <property type="entry name" value="RMMBL"/>
    <property type="match status" value="1"/>
</dbReference>
<dbReference type="Proteomes" id="UP000824110">
    <property type="component" value="Unassembled WGS sequence"/>
</dbReference>
<dbReference type="Gene3D" id="3.10.20.580">
    <property type="match status" value="1"/>
</dbReference>
<keyword evidence="5 9" id="KW-0378">Hydrolase</keyword>
<keyword evidence="2 9" id="KW-0540">Nuclease</keyword>
<comment type="function">
    <text evidence="9">An RNase that has 5'-3' exonuclease and possibly endonuclease activity. Involved in maturation of rRNA and in some organisms also mRNA maturation and/or decay.</text>
</comment>
<proteinExistence type="inferred from homology"/>
<evidence type="ECO:0000313" key="12">
    <source>
        <dbReference type="EMBL" id="HIU61704.1"/>
    </source>
</evidence>
<evidence type="ECO:0000259" key="11">
    <source>
        <dbReference type="SMART" id="SM00849"/>
    </source>
</evidence>
<evidence type="ECO:0000256" key="4">
    <source>
        <dbReference type="ARBA" id="ARBA00022759"/>
    </source>
</evidence>
<dbReference type="PROSITE" id="PS01292">
    <property type="entry name" value="UPF0036"/>
    <property type="match status" value="1"/>
</dbReference>
<dbReference type="AlphaFoldDB" id="A0A9D1MK01"/>
<evidence type="ECO:0000256" key="10">
    <source>
        <dbReference type="SAM" id="MobiDB-lite"/>
    </source>
</evidence>
<sequence length="677" mass="73553">MFLGNSANVSKEASEGEERASSAAAPSEGSSFARAEKTSERAEKTAERPKKTNKRATRAAVGEGTDTETLADDGAAAEPKTKRGGKSGKAAAKSAVKKVKDSAKAVAKKLRIKNGDSAEVKEKRPRAKKEKQVKIIFLGGVGEIGKNMTAIEYGDDILIIDAGIIFPSEELPGIDLVAPDISYLVANKSKIRGLLLTHGHEDHIGGVPYFLREIKAPVIGTRLTLALVDNKLREHRINDAEEIIVSPGDRLKLGCFDVLFVNVNHSIAGALALAIDTPQGLIFHSGDFKIDLTPVAGDPIDLKTIADLGERGVLCYLGESTNIERPGYTMSEKTVGSTLDRLFNENLTRRLIIATFASNVHRLQQIVDLAVKYKRKVALSGRSMLNVVDAAEKLGDLNIPEGLLVDAVRAKKLADSELVIVSTGSQGEPMSALTRMANGENPAVTVGENDTIIISASPIPGNERDIYRVINNLYRKGANVVYKSLENIHVSGHACREEHKIMHRLLKPKFFIPVHGEYRHLKEHAELALELGMKESNIFLPDIGNSVLLTSNTLRRSDNVPSGSRLIDGDGIEDEKTSTVMQDRRQLAADGLFIVSVVVSGGEVIGEPAVNSRGFIFGFHKDYINEVREVIKNAIEGYDLSVGSVDELKRAIKKTLKNYLFKKTKQSPMIVPVVVEL</sequence>
<evidence type="ECO:0000256" key="8">
    <source>
        <dbReference type="ARBA" id="ARBA00022884"/>
    </source>
</evidence>
<dbReference type="InterPro" id="IPR001587">
    <property type="entry name" value="RNase_J_CS"/>
</dbReference>
<evidence type="ECO:0000256" key="9">
    <source>
        <dbReference type="HAMAP-Rule" id="MF_01491"/>
    </source>
</evidence>
<dbReference type="GO" id="GO:0005737">
    <property type="term" value="C:cytoplasm"/>
    <property type="evidence" value="ECO:0007669"/>
    <property type="project" value="UniProtKB-SubCell"/>
</dbReference>
<comment type="subcellular location">
    <subcellularLocation>
        <location evidence="9">Cytoplasm</location>
    </subcellularLocation>
</comment>
<keyword evidence="3" id="KW-0479">Metal-binding</keyword>
<dbReference type="InterPro" id="IPR004613">
    <property type="entry name" value="RNase_J"/>
</dbReference>
<keyword evidence="9" id="KW-0698">rRNA processing</keyword>
<dbReference type="InterPro" id="IPR042173">
    <property type="entry name" value="RNase_J_2"/>
</dbReference>
<dbReference type="Gene3D" id="3.40.50.10710">
    <property type="entry name" value="Metallo-hydrolase/oxidoreductase"/>
    <property type="match status" value="1"/>
</dbReference>
<reference evidence="12" key="2">
    <citation type="journal article" date="2021" name="PeerJ">
        <title>Extensive microbial diversity within the chicken gut microbiome revealed by metagenomics and culture.</title>
        <authorList>
            <person name="Gilroy R."/>
            <person name="Ravi A."/>
            <person name="Getino M."/>
            <person name="Pursley I."/>
            <person name="Horton D.L."/>
            <person name="Alikhan N.F."/>
            <person name="Baker D."/>
            <person name="Gharbi K."/>
            <person name="Hall N."/>
            <person name="Watson M."/>
            <person name="Adriaenssens E.M."/>
            <person name="Foster-Nyarko E."/>
            <person name="Jarju S."/>
            <person name="Secka A."/>
            <person name="Antonio M."/>
            <person name="Oren A."/>
            <person name="Chaudhuri R.R."/>
            <person name="La Ragione R."/>
            <person name="Hildebrand F."/>
            <person name="Pallen M.J."/>
        </authorList>
    </citation>
    <scope>NUCLEOTIDE SEQUENCE</scope>
    <source>
        <strain evidence="12">CHK195-12923</strain>
    </source>
</reference>
<dbReference type="CDD" id="cd07714">
    <property type="entry name" value="RNaseJ_MBL-fold"/>
    <property type="match status" value="1"/>
</dbReference>
<keyword evidence="4 9" id="KW-0255">Endonuclease</keyword>
<dbReference type="PANTHER" id="PTHR43694:SF1">
    <property type="entry name" value="RIBONUCLEASE J"/>
    <property type="match status" value="1"/>
</dbReference>
<accession>A0A9D1MK01</accession>
<dbReference type="Pfam" id="PF17770">
    <property type="entry name" value="RNase_J_C"/>
    <property type="match status" value="1"/>
</dbReference>
<protein>
    <recommendedName>
        <fullName evidence="9">Ribonuclease J</fullName>
        <shortName evidence="9">RNase J</shortName>
        <ecNumber evidence="9">3.1.-.-</ecNumber>
    </recommendedName>
</protein>
<dbReference type="GO" id="GO:0004534">
    <property type="term" value="F:5'-3' RNA exonuclease activity"/>
    <property type="evidence" value="ECO:0007669"/>
    <property type="project" value="UniProtKB-UniRule"/>
</dbReference>
<evidence type="ECO:0000256" key="6">
    <source>
        <dbReference type="ARBA" id="ARBA00022833"/>
    </source>
</evidence>
<dbReference type="GO" id="GO:0006364">
    <property type="term" value="P:rRNA processing"/>
    <property type="evidence" value="ECO:0007669"/>
    <property type="project" value="UniProtKB-UniRule"/>
</dbReference>
<dbReference type="InterPro" id="IPR055132">
    <property type="entry name" value="RNase_J_b_CASP"/>
</dbReference>